<evidence type="ECO:0000256" key="1">
    <source>
        <dbReference type="ARBA" id="ARBA00000085"/>
    </source>
</evidence>
<keyword evidence="4" id="KW-0808">Transferase</keyword>
<dbReference type="GO" id="GO:0005886">
    <property type="term" value="C:plasma membrane"/>
    <property type="evidence" value="ECO:0007669"/>
    <property type="project" value="TreeGrafter"/>
</dbReference>
<evidence type="ECO:0000256" key="4">
    <source>
        <dbReference type="ARBA" id="ARBA00022679"/>
    </source>
</evidence>
<dbReference type="InterPro" id="IPR005467">
    <property type="entry name" value="His_kinase_dom"/>
</dbReference>
<dbReference type="Pfam" id="PF02518">
    <property type="entry name" value="HATPase_c"/>
    <property type="match status" value="1"/>
</dbReference>
<evidence type="ECO:0000256" key="9">
    <source>
        <dbReference type="SAM" id="Phobius"/>
    </source>
</evidence>
<organism evidence="12 13">
    <name type="scientific">Azospira inquinata</name>
    <dbReference type="NCBI Taxonomy" id="2785627"/>
    <lineage>
        <taxon>Bacteria</taxon>
        <taxon>Pseudomonadati</taxon>
        <taxon>Pseudomonadota</taxon>
        <taxon>Betaproteobacteria</taxon>
        <taxon>Rhodocyclales</taxon>
        <taxon>Rhodocyclaceae</taxon>
        <taxon>Azospira</taxon>
    </lineage>
</organism>
<name>A0A975SNJ8_9RHOO</name>
<keyword evidence="3" id="KW-0597">Phosphoprotein</keyword>
<keyword evidence="8" id="KW-0902">Two-component regulatory system</keyword>
<feature type="domain" description="Histidine kinase" evidence="10">
    <location>
        <begin position="242"/>
        <end position="456"/>
    </location>
</feature>
<evidence type="ECO:0000256" key="8">
    <source>
        <dbReference type="ARBA" id="ARBA00023012"/>
    </source>
</evidence>
<dbReference type="CDD" id="cd00075">
    <property type="entry name" value="HATPase"/>
    <property type="match status" value="1"/>
</dbReference>
<sequence>MTRRPSLRRLLLVWLLPAMVGLVTAGGITAYAIALRSATRAYDRALLDTALAIAGQIQIVGGVPVLNLPNQAEEILLTDRYDQVYFEVLGPENNFVAGHRGLPPPPWGMEEDGRLYYDGWYGGHSVRMAAFFTEQEGVPLVILAAETQNKRNSLAHEILLSMLLPEVLLVVATLGLGWVGIRHGLKPVEDLRSELARRSHHDLSTVSTAQVPEEITPLVEELNHLLARLEASLTAQRHFVSDAAHQLRTPLAALQAQAELALREVDGPKTREEQRQQLQRILSATRRLTHLTHQLLALARAEPGGQQSMEAVDLADIARESAETWLPLALRANVDLGFDLAPATVSGARLLVQELLANLIDNAIRYTPRGGSINVRCFNTAEGARLQVEDSGPGIPPEDRERVFERFQRRDSEHTDGCGLGLAIVREIARQHQAQVTISSSPNLGGALFEVRFPPA</sequence>
<dbReference type="Pfam" id="PF00512">
    <property type="entry name" value="HisKA"/>
    <property type="match status" value="1"/>
</dbReference>
<protein>
    <recommendedName>
        <fullName evidence="2">histidine kinase</fullName>
        <ecNumber evidence="2">2.7.13.3</ecNumber>
    </recommendedName>
</protein>
<dbReference type="PANTHER" id="PTHR45436:SF1">
    <property type="entry name" value="SENSOR PROTEIN QSEC"/>
    <property type="match status" value="1"/>
</dbReference>
<feature type="transmembrane region" description="Helical" evidence="9">
    <location>
        <begin position="158"/>
        <end position="181"/>
    </location>
</feature>
<accession>A0A975SNJ8</accession>
<reference evidence="12" key="1">
    <citation type="submission" date="2020-11" db="EMBL/GenBank/DDBJ databases">
        <title>Azospira inquinata sp. nov.</title>
        <authorList>
            <person name="Moe W.M."/>
            <person name="Mikes M.C."/>
        </authorList>
    </citation>
    <scope>NUCLEOTIDE SEQUENCE</scope>
    <source>
        <strain evidence="12">Azo-3</strain>
    </source>
</reference>
<evidence type="ECO:0000313" key="12">
    <source>
        <dbReference type="EMBL" id="QWT49627.1"/>
    </source>
</evidence>
<dbReference type="EC" id="2.7.13.3" evidence="2"/>
<evidence type="ECO:0000256" key="2">
    <source>
        <dbReference type="ARBA" id="ARBA00012438"/>
    </source>
</evidence>
<evidence type="ECO:0000256" key="3">
    <source>
        <dbReference type="ARBA" id="ARBA00022553"/>
    </source>
</evidence>
<evidence type="ECO:0000256" key="5">
    <source>
        <dbReference type="ARBA" id="ARBA00022692"/>
    </source>
</evidence>
<evidence type="ECO:0000259" key="11">
    <source>
        <dbReference type="PROSITE" id="PS50885"/>
    </source>
</evidence>
<dbReference type="SMART" id="SM00304">
    <property type="entry name" value="HAMP"/>
    <property type="match status" value="1"/>
</dbReference>
<evidence type="ECO:0000259" key="10">
    <source>
        <dbReference type="PROSITE" id="PS50109"/>
    </source>
</evidence>
<evidence type="ECO:0000313" key="13">
    <source>
        <dbReference type="Proteomes" id="UP000683428"/>
    </source>
</evidence>
<dbReference type="InterPro" id="IPR003594">
    <property type="entry name" value="HATPase_dom"/>
</dbReference>
<dbReference type="CDD" id="cd00082">
    <property type="entry name" value="HisKA"/>
    <property type="match status" value="1"/>
</dbReference>
<dbReference type="GO" id="GO:0000155">
    <property type="term" value="F:phosphorelay sensor kinase activity"/>
    <property type="evidence" value="ECO:0007669"/>
    <property type="project" value="InterPro"/>
</dbReference>
<dbReference type="SMART" id="SM00387">
    <property type="entry name" value="HATPase_c"/>
    <property type="match status" value="1"/>
</dbReference>
<feature type="domain" description="HAMP" evidence="11">
    <location>
        <begin position="182"/>
        <end position="234"/>
    </location>
</feature>
<dbReference type="PROSITE" id="PS50885">
    <property type="entry name" value="HAMP"/>
    <property type="match status" value="1"/>
</dbReference>
<comment type="catalytic activity">
    <reaction evidence="1">
        <text>ATP + protein L-histidine = ADP + protein N-phospho-L-histidine.</text>
        <dbReference type="EC" id="2.7.13.3"/>
    </reaction>
</comment>
<gene>
    <name evidence="12" type="ORF">Azoinq_03165</name>
</gene>
<dbReference type="PANTHER" id="PTHR45436">
    <property type="entry name" value="SENSOR HISTIDINE KINASE YKOH"/>
    <property type="match status" value="1"/>
</dbReference>
<proteinExistence type="predicted"/>
<evidence type="ECO:0000256" key="6">
    <source>
        <dbReference type="ARBA" id="ARBA00022777"/>
    </source>
</evidence>
<dbReference type="Proteomes" id="UP000683428">
    <property type="component" value="Chromosome"/>
</dbReference>
<dbReference type="PROSITE" id="PS50109">
    <property type="entry name" value="HIS_KIN"/>
    <property type="match status" value="1"/>
</dbReference>
<evidence type="ECO:0000256" key="7">
    <source>
        <dbReference type="ARBA" id="ARBA00022989"/>
    </source>
</evidence>
<dbReference type="RefSeq" id="WP_216126281.1">
    <property type="nucleotide sequence ID" value="NZ_CP064782.1"/>
</dbReference>
<keyword evidence="9" id="KW-0472">Membrane</keyword>
<dbReference type="Pfam" id="PF08521">
    <property type="entry name" value="2CSK_N"/>
    <property type="match status" value="1"/>
</dbReference>
<dbReference type="SMART" id="SM00388">
    <property type="entry name" value="HisKA"/>
    <property type="match status" value="1"/>
</dbReference>
<keyword evidence="6 12" id="KW-0418">Kinase</keyword>
<dbReference type="AlphaFoldDB" id="A0A975SNJ8"/>
<dbReference type="InterPro" id="IPR003661">
    <property type="entry name" value="HisK_dim/P_dom"/>
</dbReference>
<dbReference type="InterPro" id="IPR050428">
    <property type="entry name" value="TCS_sensor_his_kinase"/>
</dbReference>
<dbReference type="InterPro" id="IPR013727">
    <property type="entry name" value="2CSK_N"/>
</dbReference>
<dbReference type="InterPro" id="IPR003660">
    <property type="entry name" value="HAMP_dom"/>
</dbReference>
<keyword evidence="5 9" id="KW-0812">Transmembrane</keyword>
<dbReference type="KEGG" id="aiq:Azoinq_03165"/>
<keyword evidence="13" id="KW-1185">Reference proteome</keyword>
<keyword evidence="7 9" id="KW-1133">Transmembrane helix</keyword>
<dbReference type="EMBL" id="CP064782">
    <property type="protein sequence ID" value="QWT49627.1"/>
    <property type="molecule type" value="Genomic_DNA"/>
</dbReference>